<accession>A0A8C4S6E4</accession>
<comment type="similarity">
    <text evidence="2">Belongs to the EPO/TPO family.</text>
</comment>
<reference evidence="9" key="2">
    <citation type="submission" date="2025-08" db="UniProtKB">
        <authorList>
            <consortium name="Ensembl"/>
        </authorList>
    </citation>
    <scope>IDENTIFICATION</scope>
</reference>
<dbReference type="PRINTS" id="PR00272">
    <property type="entry name" value="ERYTHROPTN"/>
</dbReference>
<evidence type="ECO:0000313" key="10">
    <source>
        <dbReference type="Proteomes" id="UP000694620"/>
    </source>
</evidence>
<protein>
    <recommendedName>
        <fullName evidence="3">Erythropoietin</fullName>
    </recommendedName>
</protein>
<dbReference type="PANTHER" id="PTHR10370:SF0">
    <property type="entry name" value="ERYTHROPOIETIN"/>
    <property type="match status" value="1"/>
</dbReference>
<keyword evidence="4" id="KW-0964">Secreted</keyword>
<organism evidence="9 10">
    <name type="scientific">Erpetoichthys calabaricus</name>
    <name type="common">Rope fish</name>
    <name type="synonym">Calamoichthys calabaricus</name>
    <dbReference type="NCBI Taxonomy" id="27687"/>
    <lineage>
        <taxon>Eukaryota</taxon>
        <taxon>Metazoa</taxon>
        <taxon>Chordata</taxon>
        <taxon>Craniata</taxon>
        <taxon>Vertebrata</taxon>
        <taxon>Euteleostomi</taxon>
        <taxon>Actinopterygii</taxon>
        <taxon>Polypteriformes</taxon>
        <taxon>Polypteridae</taxon>
        <taxon>Erpetoichthys</taxon>
    </lineage>
</organism>
<dbReference type="SUPFAM" id="SSF47266">
    <property type="entry name" value="4-helical cytokines"/>
    <property type="match status" value="1"/>
</dbReference>
<evidence type="ECO:0000256" key="4">
    <source>
        <dbReference type="ARBA" id="ARBA00022525"/>
    </source>
</evidence>
<dbReference type="AlphaFoldDB" id="A0A8C4S6E4"/>
<evidence type="ECO:0000256" key="3">
    <source>
        <dbReference type="ARBA" id="ARBA00015421"/>
    </source>
</evidence>
<evidence type="ECO:0000256" key="1">
    <source>
        <dbReference type="ARBA" id="ARBA00004613"/>
    </source>
</evidence>
<keyword evidence="10" id="KW-1185">Reference proteome</keyword>
<sequence length="185" mass="20886">MGNRCTHGRSSKEILDYEDSDMGISRFVALLLMILGYTKPGKSSPLRPICDIRVMDQYIKEAKDAENAMKGCKEECILPEPLTLPVMNLNYMEWESKDNKIKEEEVQSGLSLLKQAILTARDKVASSVPLEFIEAAYRNIRNIGQILKSLNIQEFTSPVSQHSKTIAVRTLSELFRVQASFCVVK</sequence>
<dbReference type="GO" id="GO:0043249">
    <property type="term" value="P:erythrocyte maturation"/>
    <property type="evidence" value="ECO:0007669"/>
    <property type="project" value="UniProtKB-KW"/>
</dbReference>
<dbReference type="GeneTree" id="ENSGT00390000017226"/>
<dbReference type="Ensembl" id="ENSECRT00000013076.1">
    <property type="protein sequence ID" value="ENSECRP00000012855.1"/>
    <property type="gene ID" value="ENSECRG00000008588.1"/>
</dbReference>
<name>A0A8C4S6E4_ERPCA</name>
<keyword evidence="6" id="KW-0732">Signal</keyword>
<dbReference type="GO" id="GO:0005615">
    <property type="term" value="C:extracellular space"/>
    <property type="evidence" value="ECO:0007669"/>
    <property type="project" value="TreeGrafter"/>
</dbReference>
<comment type="subcellular location">
    <subcellularLocation>
        <location evidence="1">Secreted</location>
    </subcellularLocation>
</comment>
<evidence type="ECO:0000256" key="7">
    <source>
        <dbReference type="ARBA" id="ARBA00023057"/>
    </source>
</evidence>
<keyword evidence="5" id="KW-0372">Hormone</keyword>
<dbReference type="InterPro" id="IPR003013">
    <property type="entry name" value="Erythroptn"/>
</dbReference>
<dbReference type="GO" id="GO:0005125">
    <property type="term" value="F:cytokine activity"/>
    <property type="evidence" value="ECO:0007669"/>
    <property type="project" value="TreeGrafter"/>
</dbReference>
<evidence type="ECO:0000313" key="9">
    <source>
        <dbReference type="Ensembl" id="ENSECRP00000012855.1"/>
    </source>
</evidence>
<dbReference type="GO" id="GO:0005128">
    <property type="term" value="F:erythropoietin receptor binding"/>
    <property type="evidence" value="ECO:0007669"/>
    <property type="project" value="InterPro"/>
</dbReference>
<proteinExistence type="inferred from homology"/>
<evidence type="ECO:0000256" key="5">
    <source>
        <dbReference type="ARBA" id="ARBA00022702"/>
    </source>
</evidence>
<dbReference type="InterPro" id="IPR001323">
    <property type="entry name" value="EPO_TPO"/>
</dbReference>
<dbReference type="InterPro" id="IPR009079">
    <property type="entry name" value="4_helix_cytokine-like_core"/>
</dbReference>
<dbReference type="GO" id="GO:0005179">
    <property type="term" value="F:hormone activity"/>
    <property type="evidence" value="ECO:0007669"/>
    <property type="project" value="UniProtKB-KW"/>
</dbReference>
<dbReference type="Pfam" id="PF00758">
    <property type="entry name" value="EPO_TPO"/>
    <property type="match status" value="1"/>
</dbReference>
<evidence type="ECO:0000256" key="2">
    <source>
        <dbReference type="ARBA" id="ARBA00005782"/>
    </source>
</evidence>
<evidence type="ECO:0000256" key="6">
    <source>
        <dbReference type="ARBA" id="ARBA00022729"/>
    </source>
</evidence>
<gene>
    <name evidence="9" type="primary">epoa</name>
</gene>
<dbReference type="PANTHER" id="PTHR10370">
    <property type="entry name" value="ERYTHROPOIETIN"/>
    <property type="match status" value="1"/>
</dbReference>
<dbReference type="Proteomes" id="UP000694620">
    <property type="component" value="Chromosome 3"/>
</dbReference>
<keyword evidence="7" id="KW-0265">Erythrocyte maturation</keyword>
<dbReference type="Gene3D" id="1.20.1250.10">
    <property type="match status" value="1"/>
</dbReference>
<reference evidence="9" key="3">
    <citation type="submission" date="2025-09" db="UniProtKB">
        <authorList>
            <consortium name="Ensembl"/>
        </authorList>
    </citation>
    <scope>IDENTIFICATION</scope>
</reference>
<evidence type="ECO:0000256" key="8">
    <source>
        <dbReference type="ARBA" id="ARBA00023157"/>
    </source>
</evidence>
<keyword evidence="8" id="KW-1015">Disulfide bond</keyword>
<reference evidence="9" key="1">
    <citation type="submission" date="2021-06" db="EMBL/GenBank/DDBJ databases">
        <authorList>
            <consortium name="Wellcome Sanger Institute Data Sharing"/>
        </authorList>
    </citation>
    <scope>NUCLEOTIDE SEQUENCE [LARGE SCALE GENOMIC DNA]</scope>
</reference>